<dbReference type="PANTHER" id="PTHR43941:SF1">
    <property type="entry name" value="STRUCTURAL MAINTENANCE OF CHROMOSOMES PROTEIN 2"/>
    <property type="match status" value="1"/>
</dbReference>
<organism evidence="3 4">
    <name type="scientific">Hyaloscypha bicolor E</name>
    <dbReference type="NCBI Taxonomy" id="1095630"/>
    <lineage>
        <taxon>Eukaryota</taxon>
        <taxon>Fungi</taxon>
        <taxon>Dikarya</taxon>
        <taxon>Ascomycota</taxon>
        <taxon>Pezizomycotina</taxon>
        <taxon>Leotiomycetes</taxon>
        <taxon>Helotiales</taxon>
        <taxon>Hyaloscyphaceae</taxon>
        <taxon>Hyaloscypha</taxon>
        <taxon>Hyaloscypha bicolor</taxon>
    </lineage>
</organism>
<feature type="coiled-coil region" evidence="1">
    <location>
        <begin position="144"/>
        <end position="375"/>
    </location>
</feature>
<feature type="compositionally biased region" description="Pro residues" evidence="2">
    <location>
        <begin position="63"/>
        <end position="87"/>
    </location>
</feature>
<keyword evidence="4" id="KW-1185">Reference proteome</keyword>
<dbReference type="GO" id="GO:0007076">
    <property type="term" value="P:mitotic chromosome condensation"/>
    <property type="evidence" value="ECO:0007669"/>
    <property type="project" value="TreeGrafter"/>
</dbReference>
<dbReference type="GeneID" id="36591097"/>
<gene>
    <name evidence="3" type="ORF">K444DRAFT_629164</name>
</gene>
<dbReference type="GO" id="GO:0000785">
    <property type="term" value="C:chromatin"/>
    <property type="evidence" value="ECO:0007669"/>
    <property type="project" value="TreeGrafter"/>
</dbReference>
<feature type="compositionally biased region" description="Polar residues" evidence="2">
    <location>
        <begin position="8"/>
        <end position="18"/>
    </location>
</feature>
<feature type="region of interest" description="Disordered" evidence="2">
    <location>
        <begin position="377"/>
        <end position="441"/>
    </location>
</feature>
<evidence type="ECO:0000313" key="3">
    <source>
        <dbReference type="EMBL" id="PMD60675.1"/>
    </source>
</evidence>
<feature type="compositionally biased region" description="Polar residues" evidence="2">
    <location>
        <begin position="416"/>
        <end position="428"/>
    </location>
</feature>
<keyword evidence="1" id="KW-0175">Coiled coil</keyword>
<dbReference type="RefSeq" id="XP_024737579.1">
    <property type="nucleotide sequence ID" value="XM_024883020.1"/>
</dbReference>
<dbReference type="PANTHER" id="PTHR43941">
    <property type="entry name" value="STRUCTURAL MAINTENANCE OF CHROMOSOMES PROTEIN 2"/>
    <property type="match status" value="1"/>
</dbReference>
<dbReference type="GO" id="GO:0000796">
    <property type="term" value="C:condensin complex"/>
    <property type="evidence" value="ECO:0007669"/>
    <property type="project" value="TreeGrafter"/>
</dbReference>
<dbReference type="EMBL" id="KZ613788">
    <property type="protein sequence ID" value="PMD60675.1"/>
    <property type="molecule type" value="Genomic_DNA"/>
</dbReference>
<dbReference type="InParanoid" id="A0A2J6TCC2"/>
<evidence type="ECO:0000256" key="1">
    <source>
        <dbReference type="SAM" id="Coils"/>
    </source>
</evidence>
<dbReference type="AlphaFoldDB" id="A0A2J6TCC2"/>
<proteinExistence type="predicted"/>
<reference evidence="3 4" key="1">
    <citation type="submission" date="2016-04" db="EMBL/GenBank/DDBJ databases">
        <title>A degradative enzymes factory behind the ericoid mycorrhizal symbiosis.</title>
        <authorList>
            <consortium name="DOE Joint Genome Institute"/>
            <person name="Martino E."/>
            <person name="Morin E."/>
            <person name="Grelet G."/>
            <person name="Kuo A."/>
            <person name="Kohler A."/>
            <person name="Daghino S."/>
            <person name="Barry K."/>
            <person name="Choi C."/>
            <person name="Cichocki N."/>
            <person name="Clum A."/>
            <person name="Copeland A."/>
            <person name="Hainaut M."/>
            <person name="Haridas S."/>
            <person name="Labutti K."/>
            <person name="Lindquist E."/>
            <person name="Lipzen A."/>
            <person name="Khouja H.-R."/>
            <person name="Murat C."/>
            <person name="Ohm R."/>
            <person name="Olson A."/>
            <person name="Spatafora J."/>
            <person name="Veneault-Fourrey C."/>
            <person name="Henrissat B."/>
            <person name="Grigoriev I."/>
            <person name="Martin F."/>
            <person name="Perotto S."/>
        </authorList>
    </citation>
    <scope>NUCLEOTIDE SEQUENCE [LARGE SCALE GENOMIC DNA]</scope>
    <source>
        <strain evidence="3 4">E</strain>
    </source>
</reference>
<sequence length="441" mass="50342">MATIYKRLQQQNNIQSSDHPPLSPTILEPSHKISGCDPPSSAPRPTKTKMPIQTNATMNEFFRPPPPPPPPFPPRSISLPPFPPIFSTPPSQTPELRTLDENHEYSSLVNQYLSPIVERDAQIRALSGQLRSQQSISTKQEEKLERLKVILEGKGRELDEKERDLKQSQEVNREHRVEFGKLRADFWMKERGFDGLKGTVERLEREKVELNVSAGEPFAKRIVELEVENKEAKGRIEVLERKEESLEKEVKEVREGLTKRDRDIEILKKEKKEYTTEKGKLVEERDEAQEEEVALLRKIQGLEIAKQKLDELIAQQQGTMAERQREIDRLECDVLRVKVERDNYIDKAHGFEKEKEEMECRINKLEGKISQMIHIGTSDGVDEEGPSAKRPRTPQSAQRDSIPSGPRAMVGGSPDTPKSLSMSSPTDGRNSRLPGNEVEKE</sequence>
<evidence type="ECO:0000256" key="2">
    <source>
        <dbReference type="SAM" id="MobiDB-lite"/>
    </source>
</evidence>
<dbReference type="OrthoDB" id="3561956at2759"/>
<name>A0A2J6TCC2_9HELO</name>
<accession>A0A2J6TCC2</accession>
<evidence type="ECO:0000313" key="4">
    <source>
        <dbReference type="Proteomes" id="UP000235371"/>
    </source>
</evidence>
<feature type="region of interest" description="Disordered" evidence="2">
    <location>
        <begin position="1"/>
        <end position="96"/>
    </location>
</feature>
<dbReference type="GO" id="GO:0003682">
    <property type="term" value="F:chromatin binding"/>
    <property type="evidence" value="ECO:0007669"/>
    <property type="project" value="TreeGrafter"/>
</dbReference>
<protein>
    <submittedName>
        <fullName evidence="3">Uncharacterized protein</fullName>
    </submittedName>
</protein>
<dbReference type="GO" id="GO:0000793">
    <property type="term" value="C:condensed chromosome"/>
    <property type="evidence" value="ECO:0007669"/>
    <property type="project" value="TreeGrafter"/>
</dbReference>
<dbReference type="Proteomes" id="UP000235371">
    <property type="component" value="Unassembled WGS sequence"/>
</dbReference>